<name>A0A551X4J4_MICAE</name>
<reference evidence="1 2" key="1">
    <citation type="submission" date="2019-01" db="EMBL/GenBank/DDBJ databases">
        <title>Coherence of Microcystis species and biogeography revealed through population genomics.</title>
        <authorList>
            <person name="Perez-Carrascal O.M."/>
            <person name="Terrat Y."/>
            <person name="Giani A."/>
            <person name="Fortin N."/>
            <person name="Tromas N."/>
            <person name="Shapiro B.J."/>
        </authorList>
    </citation>
    <scope>NUCLEOTIDE SEQUENCE [LARGE SCALE GENOMIC DNA]</scope>
    <source>
        <strain evidence="1">Ma_QC_C_20070703_M131</strain>
    </source>
</reference>
<proteinExistence type="predicted"/>
<evidence type="ECO:0000313" key="1">
    <source>
        <dbReference type="EMBL" id="TRT43661.1"/>
    </source>
</evidence>
<protein>
    <submittedName>
        <fullName evidence="1">Uncharacterized protein</fullName>
    </submittedName>
</protein>
<dbReference type="EMBL" id="SFCA01000236">
    <property type="protein sequence ID" value="TRT43661.1"/>
    <property type="molecule type" value="Genomic_DNA"/>
</dbReference>
<dbReference type="Proteomes" id="UP000316443">
    <property type="component" value="Unassembled WGS sequence"/>
</dbReference>
<organism evidence="1 2">
    <name type="scientific">Microcystis aeruginosa Ma_QC_C_20070703_M131</name>
    <dbReference type="NCBI Taxonomy" id="2486263"/>
    <lineage>
        <taxon>Bacteria</taxon>
        <taxon>Bacillati</taxon>
        <taxon>Cyanobacteriota</taxon>
        <taxon>Cyanophyceae</taxon>
        <taxon>Oscillatoriophycideae</taxon>
        <taxon>Chroococcales</taxon>
        <taxon>Microcystaceae</taxon>
        <taxon>Microcystis</taxon>
    </lineage>
</organism>
<sequence length="20" mass="2476">MKGNPYRLIVDIFYKDQVIY</sequence>
<evidence type="ECO:0000313" key="2">
    <source>
        <dbReference type="Proteomes" id="UP000316443"/>
    </source>
</evidence>
<dbReference type="AlphaFoldDB" id="A0A551X4J4"/>
<comment type="caution">
    <text evidence="1">The sequence shown here is derived from an EMBL/GenBank/DDBJ whole genome shotgun (WGS) entry which is preliminary data.</text>
</comment>
<gene>
    <name evidence="1" type="ORF">EWV85_21755</name>
</gene>
<accession>A0A551X4J4</accession>